<protein>
    <submittedName>
        <fullName evidence="2">Plasmid stability protein</fullName>
    </submittedName>
</protein>
<name>A0A7Z0ESP1_9ACTN</name>
<accession>A0A7Z0ESP1</accession>
<dbReference type="EMBL" id="JACCFS010000001">
    <property type="protein sequence ID" value="NYJ37537.1"/>
    <property type="molecule type" value="Genomic_DNA"/>
</dbReference>
<dbReference type="InterPro" id="IPR010985">
    <property type="entry name" value="Ribbon_hlx_hlx"/>
</dbReference>
<comment type="caution">
    <text evidence="2">The sequence shown here is derived from an EMBL/GenBank/DDBJ whole genome shotgun (WGS) entry which is preliminary data.</text>
</comment>
<evidence type="ECO:0000313" key="3">
    <source>
        <dbReference type="Proteomes" id="UP000572051"/>
    </source>
</evidence>
<dbReference type="AlphaFoldDB" id="A0A7Z0ESP1"/>
<dbReference type="Pfam" id="PF22513">
    <property type="entry name" value="FitA-like_RHH"/>
    <property type="match status" value="1"/>
</dbReference>
<evidence type="ECO:0000313" key="2">
    <source>
        <dbReference type="EMBL" id="NYJ37537.1"/>
    </source>
</evidence>
<dbReference type="InterPro" id="IPR053853">
    <property type="entry name" value="FitA-like_RHH"/>
</dbReference>
<dbReference type="GO" id="GO:0006355">
    <property type="term" value="P:regulation of DNA-templated transcription"/>
    <property type="evidence" value="ECO:0007669"/>
    <property type="project" value="InterPro"/>
</dbReference>
<evidence type="ECO:0000259" key="1">
    <source>
        <dbReference type="Pfam" id="PF22513"/>
    </source>
</evidence>
<dbReference type="Gene3D" id="1.10.1220.10">
    <property type="entry name" value="Met repressor-like"/>
    <property type="match status" value="1"/>
</dbReference>
<sequence>MSIRDVPEEVVNRVRSHAASQGKSLQAYVRELLERDARTAPASHEGTRGTRLIMRLQALEQRNEYAHMSTDEYLERIRG</sequence>
<dbReference type="Proteomes" id="UP000572051">
    <property type="component" value="Unassembled WGS sequence"/>
</dbReference>
<dbReference type="InterPro" id="IPR013321">
    <property type="entry name" value="Arc_rbn_hlx_hlx"/>
</dbReference>
<dbReference type="SUPFAM" id="SSF47598">
    <property type="entry name" value="Ribbon-helix-helix"/>
    <property type="match status" value="1"/>
</dbReference>
<keyword evidence="3" id="KW-1185">Reference proteome</keyword>
<reference evidence="2 3" key="1">
    <citation type="submission" date="2020-07" db="EMBL/GenBank/DDBJ databases">
        <title>Sequencing the genomes of 1000 actinobacteria strains.</title>
        <authorList>
            <person name="Klenk H.-P."/>
        </authorList>
    </citation>
    <scope>NUCLEOTIDE SEQUENCE [LARGE SCALE GENOMIC DNA]</scope>
    <source>
        <strain evidence="2 3">DSM 44442</strain>
    </source>
</reference>
<gene>
    <name evidence="2" type="ORF">HNR10_005418</name>
</gene>
<organism evidence="2 3">
    <name type="scientific">Nocardiopsis aegyptia</name>
    <dbReference type="NCBI Taxonomy" id="220378"/>
    <lineage>
        <taxon>Bacteria</taxon>
        <taxon>Bacillati</taxon>
        <taxon>Actinomycetota</taxon>
        <taxon>Actinomycetes</taxon>
        <taxon>Streptosporangiales</taxon>
        <taxon>Nocardiopsidaceae</taxon>
        <taxon>Nocardiopsis</taxon>
    </lineage>
</organism>
<dbReference type="RefSeq" id="WP_179828358.1">
    <property type="nucleotide sequence ID" value="NZ_JACCFS010000001.1"/>
</dbReference>
<proteinExistence type="predicted"/>
<feature type="domain" description="Antitoxin FitA-like ribbon-helix-helix" evidence="1">
    <location>
        <begin position="2"/>
        <end position="35"/>
    </location>
</feature>